<comment type="caution">
    <text evidence="10">The sequence shown here is derived from an EMBL/GenBank/DDBJ whole genome shotgun (WGS) entry which is preliminary data.</text>
</comment>
<dbReference type="GO" id="GO:0005975">
    <property type="term" value="P:carbohydrate metabolic process"/>
    <property type="evidence" value="ECO:0007669"/>
    <property type="project" value="InterPro"/>
</dbReference>
<gene>
    <name evidence="10" type="ORF">RchiOBHm_Chr2g0093291</name>
</gene>
<evidence type="ECO:0000256" key="5">
    <source>
        <dbReference type="ARBA" id="ARBA00022801"/>
    </source>
</evidence>
<dbReference type="GO" id="GO:0004650">
    <property type="term" value="F:polygalacturonase activity"/>
    <property type="evidence" value="ECO:0007669"/>
    <property type="project" value="UniProtKB-EC"/>
</dbReference>
<evidence type="ECO:0000256" key="4">
    <source>
        <dbReference type="ARBA" id="ARBA00022525"/>
    </source>
</evidence>
<dbReference type="EC" id="3.2.1.15" evidence="10"/>
<evidence type="ECO:0000256" key="7">
    <source>
        <dbReference type="ARBA" id="ARBA00023316"/>
    </source>
</evidence>
<dbReference type="InterPro" id="IPR000743">
    <property type="entry name" value="Glyco_hydro_28"/>
</dbReference>
<dbReference type="Proteomes" id="UP000238479">
    <property type="component" value="Chromosome 2"/>
</dbReference>
<dbReference type="AlphaFoldDB" id="A0A2P6RK72"/>
<keyword evidence="6 9" id="KW-0326">Glycosidase</keyword>
<evidence type="ECO:0000256" key="6">
    <source>
        <dbReference type="ARBA" id="ARBA00023295"/>
    </source>
</evidence>
<feature type="active site" evidence="8">
    <location>
        <position position="49"/>
    </location>
</feature>
<dbReference type="GO" id="GO:0071555">
    <property type="term" value="P:cell wall organization"/>
    <property type="evidence" value="ECO:0007669"/>
    <property type="project" value="UniProtKB-KW"/>
</dbReference>
<comment type="similarity">
    <text evidence="2 9">Belongs to the glycosyl hydrolase 28 family.</text>
</comment>
<evidence type="ECO:0000256" key="8">
    <source>
        <dbReference type="PROSITE-ProRule" id="PRU10052"/>
    </source>
</evidence>
<dbReference type="PANTHER" id="PTHR31375">
    <property type="match status" value="1"/>
</dbReference>
<dbReference type="InterPro" id="IPR012334">
    <property type="entry name" value="Pectin_lyas_fold"/>
</dbReference>
<accession>A0A2P6RK72</accession>
<dbReference type="InterPro" id="IPR011050">
    <property type="entry name" value="Pectin_lyase_fold/virulence"/>
</dbReference>
<keyword evidence="11" id="KW-1185">Reference proteome</keyword>
<protein>
    <submittedName>
        <fullName evidence="10">Putative polygalacturonase</fullName>
        <ecNumber evidence="10">3.2.1.15</ecNumber>
    </submittedName>
</protein>
<dbReference type="Gramene" id="PRQ46836">
    <property type="protein sequence ID" value="PRQ46836"/>
    <property type="gene ID" value="RchiOBHm_Chr2g0093291"/>
</dbReference>
<evidence type="ECO:0000313" key="11">
    <source>
        <dbReference type="Proteomes" id="UP000238479"/>
    </source>
</evidence>
<evidence type="ECO:0000256" key="2">
    <source>
        <dbReference type="ARBA" id="ARBA00008834"/>
    </source>
</evidence>
<evidence type="ECO:0000256" key="3">
    <source>
        <dbReference type="ARBA" id="ARBA00022512"/>
    </source>
</evidence>
<keyword evidence="3" id="KW-0134">Cell wall</keyword>
<dbReference type="SUPFAM" id="SSF51126">
    <property type="entry name" value="Pectin lyase-like"/>
    <property type="match status" value="1"/>
</dbReference>
<organism evidence="10 11">
    <name type="scientific">Rosa chinensis</name>
    <name type="common">China rose</name>
    <dbReference type="NCBI Taxonomy" id="74649"/>
    <lineage>
        <taxon>Eukaryota</taxon>
        <taxon>Viridiplantae</taxon>
        <taxon>Streptophyta</taxon>
        <taxon>Embryophyta</taxon>
        <taxon>Tracheophyta</taxon>
        <taxon>Spermatophyta</taxon>
        <taxon>Magnoliopsida</taxon>
        <taxon>eudicotyledons</taxon>
        <taxon>Gunneridae</taxon>
        <taxon>Pentapetalae</taxon>
        <taxon>rosids</taxon>
        <taxon>fabids</taxon>
        <taxon>Rosales</taxon>
        <taxon>Rosaceae</taxon>
        <taxon>Rosoideae</taxon>
        <taxon>Rosoideae incertae sedis</taxon>
        <taxon>Rosa</taxon>
    </lineage>
</organism>
<dbReference type="Gene3D" id="2.160.20.10">
    <property type="entry name" value="Single-stranded right-handed beta-helix, Pectin lyase-like"/>
    <property type="match status" value="1"/>
</dbReference>
<evidence type="ECO:0000256" key="1">
    <source>
        <dbReference type="ARBA" id="ARBA00004191"/>
    </source>
</evidence>
<evidence type="ECO:0000313" key="10">
    <source>
        <dbReference type="EMBL" id="PRQ46836.1"/>
    </source>
</evidence>
<dbReference type="Pfam" id="PF00295">
    <property type="entry name" value="Glyco_hydro_28"/>
    <property type="match status" value="1"/>
</dbReference>
<sequence length="103" mass="10937">MELTSISIPTYINIQHSFIGTGDDCIDCIAINIGSFHMNITDVLCGPGHGISVGSPSEHASCSIVKDVQVTKCTFKETQNGARIKTYGKAGQGMLGTSFLRIS</sequence>
<reference evidence="10 11" key="1">
    <citation type="journal article" date="2018" name="Nat. Genet.">
        <title>The Rosa genome provides new insights in the design of modern roses.</title>
        <authorList>
            <person name="Bendahmane M."/>
        </authorList>
    </citation>
    <scope>NUCLEOTIDE SEQUENCE [LARGE SCALE GENOMIC DNA]</scope>
    <source>
        <strain evidence="11">cv. Old Blush</strain>
    </source>
</reference>
<dbReference type="EMBL" id="PDCK01000040">
    <property type="protein sequence ID" value="PRQ46836.1"/>
    <property type="molecule type" value="Genomic_DNA"/>
</dbReference>
<evidence type="ECO:0000256" key="9">
    <source>
        <dbReference type="RuleBase" id="RU361169"/>
    </source>
</evidence>
<name>A0A2P6RK72_ROSCH</name>
<keyword evidence="5 9" id="KW-0378">Hydrolase</keyword>
<dbReference type="PROSITE" id="PS00502">
    <property type="entry name" value="POLYGALACTURONASE"/>
    <property type="match status" value="1"/>
</dbReference>
<keyword evidence="4" id="KW-0964">Secreted</keyword>
<keyword evidence="7" id="KW-0961">Cell wall biogenesis/degradation</keyword>
<comment type="subcellular location">
    <subcellularLocation>
        <location evidence="1">Secreted</location>
        <location evidence="1">Cell wall</location>
    </subcellularLocation>
</comment>
<dbReference type="STRING" id="74649.A0A2P6RK72"/>
<proteinExistence type="inferred from homology"/>